<dbReference type="PANTHER" id="PTHR12563:SF22">
    <property type="entry name" value="DIHYDROXYACETONE PHOSPHATE ACYLTRANSFERASE ISOFORM X1"/>
    <property type="match status" value="1"/>
</dbReference>
<protein>
    <recommendedName>
        <fullName evidence="9">Phospholipid/glycerol acyltransferase domain-containing protein</fullName>
    </recommendedName>
</protein>
<dbReference type="Pfam" id="PF01553">
    <property type="entry name" value="Acyltransferase"/>
    <property type="match status" value="1"/>
</dbReference>
<dbReference type="GO" id="GO:0031966">
    <property type="term" value="C:mitochondrial membrane"/>
    <property type="evidence" value="ECO:0007669"/>
    <property type="project" value="TreeGrafter"/>
</dbReference>
<dbReference type="InterPro" id="IPR002123">
    <property type="entry name" value="Plipid/glycerol_acylTrfase"/>
</dbReference>
<evidence type="ECO:0000256" key="1">
    <source>
        <dbReference type="ARBA" id="ARBA00004370"/>
    </source>
</evidence>
<dbReference type="InterPro" id="IPR022284">
    <property type="entry name" value="GPAT/DHAPAT"/>
</dbReference>
<evidence type="ECO:0000313" key="10">
    <source>
        <dbReference type="EMBL" id="KAB5517104.1"/>
    </source>
</evidence>
<dbReference type="GO" id="GO:0008611">
    <property type="term" value="P:ether lipid biosynthetic process"/>
    <property type="evidence" value="ECO:0007669"/>
    <property type="project" value="TreeGrafter"/>
</dbReference>
<dbReference type="PIRSF" id="PIRSF000437">
    <property type="entry name" value="GPAT_DHAPAT"/>
    <property type="match status" value="1"/>
</dbReference>
<dbReference type="GO" id="GO:0004366">
    <property type="term" value="F:glycerol-3-phosphate O-acyltransferase activity"/>
    <property type="evidence" value="ECO:0007669"/>
    <property type="project" value="TreeGrafter"/>
</dbReference>
<keyword evidence="11" id="KW-1185">Reference proteome</keyword>
<comment type="subcellular location">
    <subcellularLocation>
        <location evidence="1">Membrane</location>
    </subcellularLocation>
</comment>
<keyword evidence="8" id="KW-1133">Transmembrane helix</keyword>
<dbReference type="GO" id="GO:0016287">
    <property type="term" value="F:glycerone-phosphate O-acyltransferase activity"/>
    <property type="evidence" value="ECO:0007669"/>
    <property type="project" value="TreeGrafter"/>
</dbReference>
<comment type="pathway">
    <text evidence="6">Phospholipid metabolism.</text>
</comment>
<dbReference type="SUPFAM" id="SSF69593">
    <property type="entry name" value="Glycerol-3-phosphate (1)-acyltransferase"/>
    <property type="match status" value="1"/>
</dbReference>
<dbReference type="CDD" id="cd07993">
    <property type="entry name" value="LPLAT_DHAPAT-like"/>
    <property type="match status" value="1"/>
</dbReference>
<dbReference type="GO" id="GO:0019432">
    <property type="term" value="P:triglyceride biosynthetic process"/>
    <property type="evidence" value="ECO:0007669"/>
    <property type="project" value="TreeGrafter"/>
</dbReference>
<evidence type="ECO:0000256" key="6">
    <source>
        <dbReference type="ARBA" id="ARBA00025707"/>
    </source>
</evidence>
<dbReference type="PANTHER" id="PTHR12563">
    <property type="entry name" value="GLYCEROL-3-PHOSPHATE ACYLTRANSFERASE"/>
    <property type="match status" value="1"/>
</dbReference>
<gene>
    <name evidence="10" type="ORF">PHYPO_G00185580</name>
</gene>
<dbReference type="Pfam" id="PF19277">
    <property type="entry name" value="GPAT_C"/>
    <property type="match status" value="1"/>
</dbReference>
<feature type="domain" description="Phospholipid/glycerol acyltransferase" evidence="9">
    <location>
        <begin position="145"/>
        <end position="274"/>
    </location>
</feature>
<sequence length="671" mass="76119">MLTQSCCIPLLQREHALKPEPENVFDILEERRRGSDISHALRTFIAQPYRGATPLSVSALNRMVQESQYLRYVISEIAVESGEPHECVKEEAVSILEEMSQNLQLSFIRLMGFALTKVFKRLFSSIRVNEDGLARLQQAIQEHPVILMPNHRSYIDFLVLSYIMFTYDLSIPVIAAGIPLMGMSLIGEILRRSGAFFIRRAIGSDKLYWAVLSEYVRTIVRTGFAPLEFYVEGLRSRTLKSLKPKLGMMQMVLEPFFKGEVYDITLVPISISYDRVLEESLLAHELLGVPKPRETTRGLLKARQVLEENYGCMHVYFGKPVSVRELAKGRIHRGQYNLIPRDLPLKLSAELQEFVSDVAHLLVQLQERDLVLSPWTLMALILLQNPDGVEWNTFTHKTLRLRTLAAQLGARIDWPAQLPDSEVMLSSMALHHSLARFENGHVRLVEEAGPGPVTQQEAVFRRASAVLMCASYRNQALHVFTRPALVAVAMTTAPSYSKDDVFSRFCFLQDLLANEFIFMPGHAAQDFEEGCSGLLRCGALSIYDHGLRVIEEEQDTIVFLSAVLKPFIETYQVVFRVLCEETFQTFTEKRFVPDARAAIMKLFLSGEVRSYECLSSDTQKNALSALVRMGAVSKSRVAEQFEYRVNHSAVRRIWDTLDGSVTSKVPLYSRL</sequence>
<evidence type="ECO:0000256" key="4">
    <source>
        <dbReference type="ARBA" id="ARBA00023136"/>
    </source>
</evidence>
<evidence type="ECO:0000256" key="3">
    <source>
        <dbReference type="ARBA" id="ARBA00022679"/>
    </source>
</evidence>
<keyword evidence="4 8" id="KW-0472">Membrane</keyword>
<evidence type="ECO:0000313" key="11">
    <source>
        <dbReference type="Proteomes" id="UP000327468"/>
    </source>
</evidence>
<evidence type="ECO:0000256" key="8">
    <source>
        <dbReference type="SAM" id="Phobius"/>
    </source>
</evidence>
<dbReference type="Proteomes" id="UP000327468">
    <property type="component" value="Chromosome 30"/>
</dbReference>
<feature type="transmembrane region" description="Helical" evidence="8">
    <location>
        <begin position="169"/>
        <end position="190"/>
    </location>
</feature>
<dbReference type="GO" id="GO:0006631">
    <property type="term" value="P:fatty acid metabolic process"/>
    <property type="evidence" value="ECO:0007669"/>
    <property type="project" value="TreeGrafter"/>
</dbReference>
<dbReference type="InterPro" id="IPR041728">
    <property type="entry name" value="GPAT/DHAPAT_LPLAT"/>
</dbReference>
<keyword evidence="3 7" id="KW-0808">Transferase</keyword>
<name>A0A5N5JGH6_PANHP</name>
<keyword evidence="8" id="KW-0812">Transmembrane</keyword>
<dbReference type="AlphaFoldDB" id="A0A5N5JGH6"/>
<dbReference type="GO" id="GO:0005778">
    <property type="term" value="C:peroxisomal membrane"/>
    <property type="evidence" value="ECO:0007669"/>
    <property type="project" value="TreeGrafter"/>
</dbReference>
<dbReference type="InterPro" id="IPR045520">
    <property type="entry name" value="GPAT/DHAPAT_C"/>
</dbReference>
<evidence type="ECO:0000256" key="7">
    <source>
        <dbReference type="PIRNR" id="PIRNR000437"/>
    </source>
</evidence>
<comment type="similarity">
    <text evidence="2 7">Belongs to the GPAT/DAPAT family.</text>
</comment>
<keyword evidence="5 7" id="KW-0012">Acyltransferase</keyword>
<accession>A0A5N5JGH6</accession>
<organism evidence="10 11">
    <name type="scientific">Pangasianodon hypophthalmus</name>
    <name type="common">Striped catfish</name>
    <name type="synonym">Helicophagus hypophthalmus</name>
    <dbReference type="NCBI Taxonomy" id="310915"/>
    <lineage>
        <taxon>Eukaryota</taxon>
        <taxon>Metazoa</taxon>
        <taxon>Chordata</taxon>
        <taxon>Craniata</taxon>
        <taxon>Vertebrata</taxon>
        <taxon>Euteleostomi</taxon>
        <taxon>Actinopterygii</taxon>
        <taxon>Neopterygii</taxon>
        <taxon>Teleostei</taxon>
        <taxon>Ostariophysi</taxon>
        <taxon>Siluriformes</taxon>
        <taxon>Pangasiidae</taxon>
        <taxon>Pangasianodon</taxon>
    </lineage>
</organism>
<dbReference type="GO" id="GO:0008654">
    <property type="term" value="P:phospholipid biosynthetic process"/>
    <property type="evidence" value="ECO:0007669"/>
    <property type="project" value="TreeGrafter"/>
</dbReference>
<dbReference type="EMBL" id="VFJC01000031">
    <property type="protein sequence ID" value="KAB5517104.1"/>
    <property type="molecule type" value="Genomic_DNA"/>
</dbReference>
<evidence type="ECO:0000256" key="5">
    <source>
        <dbReference type="ARBA" id="ARBA00023315"/>
    </source>
</evidence>
<proteinExistence type="inferred from homology"/>
<dbReference type="SMART" id="SM00563">
    <property type="entry name" value="PlsC"/>
    <property type="match status" value="1"/>
</dbReference>
<evidence type="ECO:0000259" key="9">
    <source>
        <dbReference type="SMART" id="SM00563"/>
    </source>
</evidence>
<evidence type="ECO:0000256" key="2">
    <source>
        <dbReference type="ARBA" id="ARBA00007937"/>
    </source>
</evidence>
<reference evidence="10 11" key="1">
    <citation type="submission" date="2019-06" db="EMBL/GenBank/DDBJ databases">
        <title>A chromosome-scale genome assembly of the striped catfish, Pangasianodon hypophthalmus.</title>
        <authorList>
            <person name="Wen M."/>
            <person name="Zahm M."/>
            <person name="Roques C."/>
            <person name="Cabau C."/>
            <person name="Klopp C."/>
            <person name="Donnadieu C."/>
            <person name="Jouanno E."/>
            <person name="Avarre J.-C."/>
            <person name="Campet M."/>
            <person name="Ha T.T.T."/>
            <person name="Dugue R."/>
            <person name="Lampietro C."/>
            <person name="Louis A."/>
            <person name="Herpin A."/>
            <person name="Echchiki A."/>
            <person name="Berthelot C."/>
            <person name="Parey E."/>
            <person name="Roest-Crollius H."/>
            <person name="Braasch I."/>
            <person name="Postlethwait J."/>
            <person name="Bobe J."/>
            <person name="Montfort J."/>
            <person name="Bouchez O."/>
            <person name="Begum T."/>
            <person name="Schartl M."/>
            <person name="Guiguen Y."/>
        </authorList>
    </citation>
    <scope>NUCLEOTIDE SEQUENCE [LARGE SCALE GENOMIC DNA]</scope>
    <source>
        <strain evidence="10 11">Indonesia</strain>
        <tissue evidence="10">Blood</tissue>
    </source>
</reference>
<comment type="caution">
    <text evidence="10">The sequence shown here is derived from an EMBL/GenBank/DDBJ whole genome shotgun (WGS) entry which is preliminary data.</text>
</comment>